<reference evidence="2 3" key="1">
    <citation type="submission" date="2023-07" db="EMBL/GenBank/DDBJ databases">
        <title>Closed genome sequence of Methanosarcinaceae archaeon Am2.</title>
        <authorList>
            <person name="Poehlein A."/>
            <person name="Protasov E."/>
            <person name="Platt K."/>
            <person name="Reeh H."/>
            <person name="Daniel R."/>
            <person name="Brune A."/>
        </authorList>
    </citation>
    <scope>NUCLEOTIDE SEQUENCE [LARGE SCALE GENOMIC DNA]</scope>
    <source>
        <strain evidence="2 3">Am2</strain>
    </source>
</reference>
<feature type="transmembrane region" description="Helical" evidence="1">
    <location>
        <begin position="109"/>
        <end position="130"/>
    </location>
</feature>
<keyword evidence="1" id="KW-0812">Transmembrane</keyword>
<gene>
    <name evidence="2" type="ORF">MsAm2_00240</name>
</gene>
<accession>A0AA96V496</accession>
<keyword evidence="1" id="KW-0472">Membrane</keyword>
<keyword evidence="1" id="KW-1133">Transmembrane helix</keyword>
<protein>
    <submittedName>
        <fullName evidence="2">Uncharacterized protein</fullName>
    </submittedName>
</protein>
<evidence type="ECO:0000313" key="2">
    <source>
        <dbReference type="EMBL" id="WNY26264.1"/>
    </source>
</evidence>
<evidence type="ECO:0000313" key="3">
    <source>
        <dbReference type="Proteomes" id="UP001304970"/>
    </source>
</evidence>
<dbReference type="AlphaFoldDB" id="A0AA96V496"/>
<sequence>MLKLYLKKSSLLFYLEYFLLYLNRSICSNEIELLLNSQLNYPNGLKFEIVLKRWFWDFFHFYSFYFYITLEYYNPFVSSGKYIKGPAPLISSEKIDFRKIKRKKRKMKFHLFFDEIQCCFVMEFFVFIVFEKIYKILNFF</sequence>
<organism evidence="2 3">
    <name type="scientific">Methanolapillus ohkumae</name>
    <dbReference type="NCBI Taxonomy" id="3028298"/>
    <lineage>
        <taxon>Archaea</taxon>
        <taxon>Methanobacteriati</taxon>
        <taxon>Methanobacteriota</taxon>
        <taxon>Stenosarchaea group</taxon>
        <taxon>Methanomicrobia</taxon>
        <taxon>Methanosarcinales</taxon>
        <taxon>Methanosarcinaceae</taxon>
        <taxon>Methanolapillus</taxon>
    </lineage>
</organism>
<name>A0AA96V496_9EURY</name>
<proteinExistence type="predicted"/>
<dbReference type="EMBL" id="CP131061">
    <property type="protein sequence ID" value="WNY26264.1"/>
    <property type="molecule type" value="Genomic_DNA"/>
</dbReference>
<evidence type="ECO:0000256" key="1">
    <source>
        <dbReference type="SAM" id="Phobius"/>
    </source>
</evidence>
<dbReference type="Proteomes" id="UP001304970">
    <property type="component" value="Chromosome"/>
</dbReference>
<keyword evidence="3" id="KW-1185">Reference proteome</keyword>